<dbReference type="Proteomes" id="UP001432322">
    <property type="component" value="Unassembled WGS sequence"/>
</dbReference>
<feature type="region of interest" description="Disordered" evidence="5">
    <location>
        <begin position="1"/>
        <end position="23"/>
    </location>
</feature>
<dbReference type="PROSITE" id="PS50089">
    <property type="entry name" value="ZF_RING_2"/>
    <property type="match status" value="1"/>
</dbReference>
<dbReference type="AlphaFoldDB" id="A0AAV5UWG1"/>
<evidence type="ECO:0000259" key="6">
    <source>
        <dbReference type="PROSITE" id="PS50089"/>
    </source>
</evidence>
<reference evidence="7" key="1">
    <citation type="submission" date="2023-10" db="EMBL/GenBank/DDBJ databases">
        <title>Genome assembly of Pristionchus species.</title>
        <authorList>
            <person name="Yoshida K."/>
            <person name="Sommer R.J."/>
        </authorList>
    </citation>
    <scope>NUCLEOTIDE SEQUENCE</scope>
    <source>
        <strain evidence="7">RS5133</strain>
    </source>
</reference>
<accession>A0AAV5UWG1</accession>
<dbReference type="EMBL" id="BTSY01000001">
    <property type="protein sequence ID" value="GMT11464.1"/>
    <property type="molecule type" value="Genomic_DNA"/>
</dbReference>
<keyword evidence="8" id="KW-1185">Reference proteome</keyword>
<dbReference type="PANTHER" id="PTHR16450:SF1">
    <property type="entry name" value="PROTEIN CBG12045"/>
    <property type="match status" value="1"/>
</dbReference>
<feature type="non-terminal residue" evidence="7">
    <location>
        <position position="1"/>
    </location>
</feature>
<dbReference type="Gene3D" id="3.30.40.10">
    <property type="entry name" value="Zinc/RING finger domain, C3HC4 (zinc finger)"/>
    <property type="match status" value="1"/>
</dbReference>
<protein>
    <recommendedName>
        <fullName evidence="6">RING-type domain-containing protein</fullName>
    </recommendedName>
</protein>
<evidence type="ECO:0000256" key="3">
    <source>
        <dbReference type="ARBA" id="ARBA00022833"/>
    </source>
</evidence>
<keyword evidence="1" id="KW-0479">Metal-binding</keyword>
<dbReference type="PROSITE" id="PS00518">
    <property type="entry name" value="ZF_RING_1"/>
    <property type="match status" value="1"/>
</dbReference>
<evidence type="ECO:0000256" key="5">
    <source>
        <dbReference type="SAM" id="MobiDB-lite"/>
    </source>
</evidence>
<evidence type="ECO:0000256" key="4">
    <source>
        <dbReference type="PROSITE-ProRule" id="PRU00175"/>
    </source>
</evidence>
<dbReference type="SMART" id="SM00184">
    <property type="entry name" value="RING"/>
    <property type="match status" value="1"/>
</dbReference>
<dbReference type="SUPFAM" id="SSF57850">
    <property type="entry name" value="RING/U-box"/>
    <property type="match status" value="1"/>
</dbReference>
<evidence type="ECO:0000313" key="7">
    <source>
        <dbReference type="EMBL" id="GMT11464.1"/>
    </source>
</evidence>
<proteinExistence type="predicted"/>
<dbReference type="PANTHER" id="PTHR16450">
    <property type="entry name" value="RING FINGER PROTEIN 186"/>
    <property type="match status" value="1"/>
</dbReference>
<organism evidence="7 8">
    <name type="scientific">Pristionchus fissidentatus</name>
    <dbReference type="NCBI Taxonomy" id="1538716"/>
    <lineage>
        <taxon>Eukaryota</taxon>
        <taxon>Metazoa</taxon>
        <taxon>Ecdysozoa</taxon>
        <taxon>Nematoda</taxon>
        <taxon>Chromadorea</taxon>
        <taxon>Rhabditida</taxon>
        <taxon>Rhabditina</taxon>
        <taxon>Diplogasteromorpha</taxon>
        <taxon>Diplogasteroidea</taxon>
        <taxon>Neodiplogasteridae</taxon>
        <taxon>Pristionchus</taxon>
    </lineage>
</organism>
<dbReference type="InterPro" id="IPR017907">
    <property type="entry name" value="Znf_RING_CS"/>
</dbReference>
<feature type="domain" description="RING-type" evidence="6">
    <location>
        <begin position="148"/>
        <end position="191"/>
    </location>
</feature>
<gene>
    <name evidence="7" type="ORF">PFISCL1PPCAC_2761</name>
</gene>
<comment type="caution">
    <text evidence="7">The sequence shown here is derived from an EMBL/GenBank/DDBJ whole genome shotgun (WGS) entry which is preliminary data.</text>
</comment>
<dbReference type="Pfam" id="PF13639">
    <property type="entry name" value="zf-RING_2"/>
    <property type="match status" value="1"/>
</dbReference>
<dbReference type="InterPro" id="IPR001841">
    <property type="entry name" value="Znf_RING"/>
</dbReference>
<sequence length="204" mass="22895">LSQTVFSMGAHASRPNSGANVDGSPMMHDVAINLGEAWEQIRRSLRRWMDLWRIQQQENRRRQLAIEQTVAQLRISDQSWEELGRNQPAVRQPAYNYAIEGNSGAIASAPALIEEVGIVEEVPEEETAGSEDRTQPRTAAHSEFSRECGLCFDDHPTQRAAYVKCGHIVCLSCAQRFFEANPANIGCPFCRTEGEFVRLFEDSN</sequence>
<name>A0AAV5UWG1_9BILA</name>
<keyword evidence="2 4" id="KW-0863">Zinc-finger</keyword>
<dbReference type="GO" id="GO:0008270">
    <property type="term" value="F:zinc ion binding"/>
    <property type="evidence" value="ECO:0007669"/>
    <property type="project" value="UniProtKB-KW"/>
</dbReference>
<evidence type="ECO:0000313" key="8">
    <source>
        <dbReference type="Proteomes" id="UP001432322"/>
    </source>
</evidence>
<evidence type="ECO:0000256" key="2">
    <source>
        <dbReference type="ARBA" id="ARBA00022771"/>
    </source>
</evidence>
<keyword evidence="3" id="KW-0862">Zinc</keyword>
<evidence type="ECO:0000256" key="1">
    <source>
        <dbReference type="ARBA" id="ARBA00022723"/>
    </source>
</evidence>
<dbReference type="InterPro" id="IPR013083">
    <property type="entry name" value="Znf_RING/FYVE/PHD"/>
</dbReference>